<accession>A0A511M7N1</accession>
<keyword evidence="3" id="KW-0804">Transcription</keyword>
<dbReference type="Pfam" id="PF00196">
    <property type="entry name" value="GerE"/>
    <property type="match status" value="1"/>
</dbReference>
<dbReference type="PANTHER" id="PTHR44688:SF16">
    <property type="entry name" value="DNA-BINDING TRANSCRIPTIONAL ACTIVATOR DEVR_DOSR"/>
    <property type="match status" value="1"/>
</dbReference>
<gene>
    <name evidence="6" type="ORF">NN4_11840</name>
</gene>
<keyword evidence="2" id="KW-0238">DNA-binding</keyword>
<evidence type="ECO:0000259" key="5">
    <source>
        <dbReference type="PROSITE" id="PS50043"/>
    </source>
</evidence>
<feature type="region of interest" description="Disordered" evidence="4">
    <location>
        <begin position="1"/>
        <end position="26"/>
    </location>
</feature>
<dbReference type="InterPro" id="IPR000792">
    <property type="entry name" value="Tscrpt_reg_LuxR_C"/>
</dbReference>
<evidence type="ECO:0000256" key="4">
    <source>
        <dbReference type="SAM" id="MobiDB-lite"/>
    </source>
</evidence>
<dbReference type="EMBL" id="BJXA01000004">
    <property type="protein sequence ID" value="GEM36665.1"/>
    <property type="molecule type" value="Genomic_DNA"/>
</dbReference>
<dbReference type="OrthoDB" id="4309410at2"/>
<dbReference type="InterPro" id="IPR016032">
    <property type="entry name" value="Sig_transdc_resp-reg_C-effctor"/>
</dbReference>
<dbReference type="SUPFAM" id="SSF46894">
    <property type="entry name" value="C-terminal effector domain of the bipartite response regulators"/>
    <property type="match status" value="1"/>
</dbReference>
<comment type="caution">
    <text evidence="6">The sequence shown here is derived from an EMBL/GenBank/DDBJ whole genome shotgun (WGS) entry which is preliminary data.</text>
</comment>
<proteinExistence type="predicted"/>
<protein>
    <submittedName>
        <fullName evidence="6">Helix-turn-helix transcriptional regulator</fullName>
    </submittedName>
</protein>
<dbReference type="GO" id="GO:0006355">
    <property type="term" value="P:regulation of DNA-templated transcription"/>
    <property type="evidence" value="ECO:0007669"/>
    <property type="project" value="InterPro"/>
</dbReference>
<dbReference type="CDD" id="cd06170">
    <property type="entry name" value="LuxR_C_like"/>
    <property type="match status" value="1"/>
</dbReference>
<keyword evidence="7" id="KW-1185">Reference proteome</keyword>
<feature type="domain" description="HTH luxR-type" evidence="5">
    <location>
        <begin position="165"/>
        <end position="229"/>
    </location>
</feature>
<reference evidence="6 7" key="1">
    <citation type="submission" date="2019-07" db="EMBL/GenBank/DDBJ databases">
        <title>Whole genome shotgun sequence of Nocardia ninae NBRC 108245.</title>
        <authorList>
            <person name="Hosoyama A."/>
            <person name="Uohara A."/>
            <person name="Ohji S."/>
            <person name="Ichikawa N."/>
        </authorList>
    </citation>
    <scope>NUCLEOTIDE SEQUENCE [LARGE SCALE GENOMIC DNA]</scope>
    <source>
        <strain evidence="6 7">NBRC 108245</strain>
    </source>
</reference>
<dbReference type="SMART" id="SM00421">
    <property type="entry name" value="HTH_LUXR"/>
    <property type="match status" value="1"/>
</dbReference>
<dbReference type="Proteomes" id="UP000321424">
    <property type="component" value="Unassembled WGS sequence"/>
</dbReference>
<name>A0A511M7N1_9NOCA</name>
<dbReference type="RefSeq" id="WP_147128902.1">
    <property type="nucleotide sequence ID" value="NZ_BJXA01000004.1"/>
</dbReference>
<evidence type="ECO:0000256" key="1">
    <source>
        <dbReference type="ARBA" id="ARBA00023015"/>
    </source>
</evidence>
<dbReference type="PROSITE" id="PS50043">
    <property type="entry name" value="HTH_LUXR_2"/>
    <property type="match status" value="1"/>
</dbReference>
<keyword evidence="1" id="KW-0805">Transcription regulation</keyword>
<evidence type="ECO:0000313" key="7">
    <source>
        <dbReference type="Proteomes" id="UP000321424"/>
    </source>
</evidence>
<dbReference type="Gene3D" id="3.40.50.2300">
    <property type="match status" value="1"/>
</dbReference>
<evidence type="ECO:0000313" key="6">
    <source>
        <dbReference type="EMBL" id="GEM36665.1"/>
    </source>
</evidence>
<sequence length="231" mass="24665">MGHSEHVDITAQLSADRDPRTSAPVSGRVRVAVHTTDPITRMGVLASLRGRAEVQVVSGDETARAAVRVVAADRVTAETLALLRDSAEQADCPVVLVVSDVDPAYLLMVAECRVVAILPRAAATPDRVIAAVAAAAAGAGLIAPDLLGELLRQLERLHREVLTPNALTAASLTAREIEVIRLLADGFTAEIARRINYSERTVKTVIYGVTRRMNLRSRAQLVAHAVRHGVI</sequence>
<dbReference type="GO" id="GO:0003677">
    <property type="term" value="F:DNA binding"/>
    <property type="evidence" value="ECO:0007669"/>
    <property type="project" value="UniProtKB-KW"/>
</dbReference>
<organism evidence="6 7">
    <name type="scientific">Nocardia ninae NBRC 108245</name>
    <dbReference type="NCBI Taxonomy" id="1210091"/>
    <lineage>
        <taxon>Bacteria</taxon>
        <taxon>Bacillati</taxon>
        <taxon>Actinomycetota</taxon>
        <taxon>Actinomycetes</taxon>
        <taxon>Mycobacteriales</taxon>
        <taxon>Nocardiaceae</taxon>
        <taxon>Nocardia</taxon>
    </lineage>
</organism>
<dbReference type="AlphaFoldDB" id="A0A511M7N1"/>
<evidence type="ECO:0000256" key="3">
    <source>
        <dbReference type="ARBA" id="ARBA00023163"/>
    </source>
</evidence>
<dbReference type="PANTHER" id="PTHR44688">
    <property type="entry name" value="DNA-BINDING TRANSCRIPTIONAL ACTIVATOR DEVR_DOSR"/>
    <property type="match status" value="1"/>
</dbReference>
<evidence type="ECO:0000256" key="2">
    <source>
        <dbReference type="ARBA" id="ARBA00023125"/>
    </source>
</evidence>